<proteinExistence type="predicted"/>
<dbReference type="Pfam" id="PF13738">
    <property type="entry name" value="Pyr_redox_3"/>
    <property type="match status" value="1"/>
</dbReference>
<dbReference type="InterPro" id="IPR036188">
    <property type="entry name" value="FAD/NAD-bd_sf"/>
</dbReference>
<accession>A0ABZ1UA49</accession>
<dbReference type="InterPro" id="IPR050982">
    <property type="entry name" value="Auxin_biosynth/cation_transpt"/>
</dbReference>
<keyword evidence="1" id="KW-0560">Oxidoreductase</keyword>
<dbReference type="PRINTS" id="PR00368">
    <property type="entry name" value="FADPNR"/>
</dbReference>
<name>A0ABZ1UA49_9ACTN</name>
<dbReference type="PANTHER" id="PTHR43539:SF78">
    <property type="entry name" value="FLAVIN-CONTAINING MONOOXYGENASE"/>
    <property type="match status" value="1"/>
</dbReference>
<sequence length="460" mass="47021">MSEGSDLPVLVIGAGPIGLAAAAHLTERGLNPLVLEAGPAAGAAVREWGHVRLFSTWSELVDPAAEKLLGPTGWTHPDGATYPTGADWARLYLQPLADALGDRVRYNTRVTGVARAGRDRVVDSGREDQPFTVHVTGAGGSEERIAAAAVIDASGTWSTPGPLGADGLPAIGEQAHAARISYRVPDLKDPAVRARYAGRRTAVVGSGASAFTALAGLADLAEQEDGTHAVWVLRRGIGGSTFGGGSADQLPARGALGLAAKAAVDNGHASALTGFRTAGIERTGDRLALVSEDGHRAEDLDEIIVLTGLRPDLSFLTELRLGLDERLQAPTALAPLIDPNQHSCGTVYPHGVGELSHPEQGVHLVGMKSYGRAPTFLAMTGYEQVRSIAAHLAGDHEAAARVELTLPETGVCGGAGLFDQPAAPADADGGCCSAPAVAPRLITLTVGGDSGASCATTGGC</sequence>
<dbReference type="Gene3D" id="3.50.50.60">
    <property type="entry name" value="FAD/NAD(P)-binding domain"/>
    <property type="match status" value="1"/>
</dbReference>
<reference evidence="2" key="1">
    <citation type="submission" date="2022-10" db="EMBL/GenBank/DDBJ databases">
        <title>The complete genomes of actinobacterial strains from the NBC collection.</title>
        <authorList>
            <person name="Joergensen T.S."/>
            <person name="Alvarez Arevalo M."/>
            <person name="Sterndorff E.B."/>
            <person name="Faurdal D."/>
            <person name="Vuksanovic O."/>
            <person name="Mourched A.-S."/>
            <person name="Charusanti P."/>
            <person name="Shaw S."/>
            <person name="Blin K."/>
            <person name="Weber T."/>
        </authorList>
    </citation>
    <scope>NUCLEOTIDE SEQUENCE</scope>
    <source>
        <strain evidence="2">NBC_00222</strain>
    </source>
</reference>
<organism evidence="2 3">
    <name type="scientific">Kitasatospora purpeofusca</name>
    <dbReference type="NCBI Taxonomy" id="67352"/>
    <lineage>
        <taxon>Bacteria</taxon>
        <taxon>Bacillati</taxon>
        <taxon>Actinomycetota</taxon>
        <taxon>Actinomycetes</taxon>
        <taxon>Kitasatosporales</taxon>
        <taxon>Streptomycetaceae</taxon>
        <taxon>Kitasatospora</taxon>
    </lineage>
</organism>
<keyword evidence="3" id="KW-1185">Reference proteome</keyword>
<evidence type="ECO:0000313" key="2">
    <source>
        <dbReference type="EMBL" id="WUQ87864.1"/>
    </source>
</evidence>
<dbReference type="SUPFAM" id="SSF51905">
    <property type="entry name" value="FAD/NAD(P)-binding domain"/>
    <property type="match status" value="1"/>
</dbReference>
<dbReference type="PRINTS" id="PR00411">
    <property type="entry name" value="PNDRDTASEI"/>
</dbReference>
<dbReference type="PANTHER" id="PTHR43539">
    <property type="entry name" value="FLAVIN-BINDING MONOOXYGENASE-LIKE PROTEIN (AFU_ORTHOLOGUE AFUA_4G09220)"/>
    <property type="match status" value="1"/>
</dbReference>
<protein>
    <submittedName>
        <fullName evidence="2">FAD-dependent oxidoreductase</fullName>
    </submittedName>
</protein>
<gene>
    <name evidence="2" type="ORF">OHA16_35735</name>
</gene>
<dbReference type="Proteomes" id="UP001432222">
    <property type="component" value="Chromosome"/>
</dbReference>
<evidence type="ECO:0000256" key="1">
    <source>
        <dbReference type="ARBA" id="ARBA00023002"/>
    </source>
</evidence>
<dbReference type="RefSeq" id="WP_328958419.1">
    <property type="nucleotide sequence ID" value="NZ_CP108110.1"/>
</dbReference>
<evidence type="ECO:0000313" key="3">
    <source>
        <dbReference type="Proteomes" id="UP001432222"/>
    </source>
</evidence>
<dbReference type="EMBL" id="CP108110">
    <property type="protein sequence ID" value="WUQ87864.1"/>
    <property type="molecule type" value="Genomic_DNA"/>
</dbReference>